<dbReference type="Proteomes" id="UP000825886">
    <property type="component" value="Chromosome"/>
</dbReference>
<organism evidence="1 2">
    <name type="scientific">Symbiopectobacterium purcellii</name>
    <dbReference type="NCBI Taxonomy" id="2871826"/>
    <lineage>
        <taxon>Bacteria</taxon>
        <taxon>Pseudomonadati</taxon>
        <taxon>Pseudomonadota</taxon>
        <taxon>Gammaproteobacteria</taxon>
        <taxon>Enterobacterales</taxon>
        <taxon>Enterobacteriaceae</taxon>
    </lineage>
</organism>
<sequence length="96" mass="10794">MIDKVKVCDGNILTLPDEFKRKLFGMLDRPDVSAIRLGRTGKGIQPNYQLVHHDGSVTTIDGSNHLKYTGKDQFIESNLHEALTRNDITRMILSGK</sequence>
<evidence type="ECO:0000313" key="1">
    <source>
        <dbReference type="EMBL" id="QZN97798.1"/>
    </source>
</evidence>
<reference evidence="1 2" key="1">
    <citation type="submission" date="2021-08" db="EMBL/GenBank/DDBJ databases">
        <title>Culture and genomic analysis of Symbiopectobacterium purcellii sp. nov. gen. nov., isolated from the leafhopper Empoasca decipiens.</title>
        <authorList>
            <person name="Nadal-Jimenez P."/>
            <person name="Siozios S."/>
            <person name="Halliday N."/>
            <person name="Camara M."/>
            <person name="Hurst G.D.D."/>
        </authorList>
    </citation>
    <scope>NUCLEOTIDE SEQUENCE [LARGE SCALE GENOMIC DNA]</scope>
    <source>
        <strain evidence="1 2">SyEd1</strain>
    </source>
</reference>
<accession>A0ABX9ARG7</accession>
<dbReference type="EMBL" id="CP081864">
    <property type="protein sequence ID" value="QZN97798.1"/>
    <property type="molecule type" value="Genomic_DNA"/>
</dbReference>
<evidence type="ECO:0000313" key="2">
    <source>
        <dbReference type="Proteomes" id="UP000825886"/>
    </source>
</evidence>
<name>A0ABX9ARG7_9ENTR</name>
<keyword evidence="2" id="KW-1185">Reference proteome</keyword>
<gene>
    <name evidence="1" type="ORF">K6K13_11130</name>
</gene>
<proteinExistence type="predicted"/>
<protein>
    <submittedName>
        <fullName evidence="1">Uncharacterized protein</fullName>
    </submittedName>
</protein>
<dbReference type="RefSeq" id="WP_222160829.1">
    <property type="nucleotide sequence ID" value="NZ_CP081864.1"/>
</dbReference>